<reference evidence="5" key="2">
    <citation type="submission" date="2023-07" db="EMBL/GenBank/DDBJ databases">
        <title>Cedecea davisae an AmpC producer and its therapeutic implications.</title>
        <authorList>
            <person name="Notter J."/>
        </authorList>
    </citation>
    <scope>NUCLEOTIDE SEQUENCE [LARGE SCALE GENOMIC DNA]</scope>
    <source>
        <strain evidence="5">1</strain>
    </source>
</reference>
<dbReference type="EMBL" id="JAGRYU010000035">
    <property type="protein sequence ID" value="MBU4684122.1"/>
    <property type="molecule type" value="Genomic_DNA"/>
</dbReference>
<dbReference type="Proteomes" id="UP000686327">
    <property type="component" value="Unassembled WGS sequence"/>
</dbReference>
<name>A0ABS6DLS9_9ENTR</name>
<keyword evidence="2" id="KW-0732">Signal</keyword>
<dbReference type="PANTHER" id="PTHR38108">
    <property type="entry name" value="UPF0319 PROTEIN YCCT"/>
    <property type="match status" value="1"/>
</dbReference>
<evidence type="ECO:0000256" key="2">
    <source>
        <dbReference type="ARBA" id="ARBA00022729"/>
    </source>
</evidence>
<evidence type="ECO:0000313" key="4">
    <source>
        <dbReference type="EMBL" id="MBU4684122.1"/>
    </source>
</evidence>
<dbReference type="HAMAP" id="MF_00789">
    <property type="entry name" value="UPF0319"/>
    <property type="match status" value="1"/>
</dbReference>
<evidence type="ECO:0000256" key="3">
    <source>
        <dbReference type="HAMAP-Rule" id="MF_00789"/>
    </source>
</evidence>
<gene>
    <name evidence="4" type="ORF">KC222_19170</name>
</gene>
<dbReference type="InterPro" id="IPR018635">
    <property type="entry name" value="UPF0319"/>
</dbReference>
<evidence type="ECO:0000313" key="5">
    <source>
        <dbReference type="Proteomes" id="UP000686327"/>
    </source>
</evidence>
<reference evidence="4 5" key="1">
    <citation type="submission" date="2021-04" db="EMBL/GenBank/DDBJ databases">
        <authorList>
            <person name="Seiffert S.N."/>
        </authorList>
    </citation>
    <scope>NUCLEOTIDE SEQUENCE [LARGE SCALE GENOMIC DNA]</scope>
    <source>
        <strain evidence="4 5">1</strain>
    </source>
</reference>
<dbReference type="Pfam" id="PF09829">
    <property type="entry name" value="DUF2057"/>
    <property type="match status" value="1"/>
</dbReference>
<comment type="similarity">
    <text evidence="1 3">Belongs to the UPF0319 family.</text>
</comment>
<dbReference type="NCBIfam" id="NF002967">
    <property type="entry name" value="PRK03641.1"/>
    <property type="match status" value="1"/>
</dbReference>
<proteinExistence type="inferred from homology"/>
<evidence type="ECO:0000256" key="1">
    <source>
        <dbReference type="ARBA" id="ARBA00008490"/>
    </source>
</evidence>
<dbReference type="PANTHER" id="PTHR38108:SF1">
    <property type="entry name" value="UPF0319 PROTEIN YCCT"/>
    <property type="match status" value="1"/>
</dbReference>
<comment type="caution">
    <text evidence="4">The sequence shown here is derived from an EMBL/GenBank/DDBJ whole genome shotgun (WGS) entry which is preliminary data.</text>
</comment>
<sequence length="218" mass="24187">MRAGLSVIALILMVPALAWGTTLRLSGEIDLLVLDGKRVSSSLLKGADSIEIDNGPHQLVLRVEKNFSAGPPGRYTWISPPLVLSFDSKEIDQVNIVLPHIDTRKEGERFAAMPQIKLVDGLSKPIAARLDKLEIHPDPRGTDYEEETQRYNKAGKKASIPAFADLAMENKTQDLAANGLDRVPSETLTEQRLKYWFSQADKSTQAKFLRWVKESPAP</sequence>
<dbReference type="RefSeq" id="WP_216376937.1">
    <property type="nucleotide sequence ID" value="NZ_JAGRYT010000038.1"/>
</dbReference>
<organism evidence="4 5">
    <name type="scientific">Cedecea davisae</name>
    <dbReference type="NCBI Taxonomy" id="158484"/>
    <lineage>
        <taxon>Bacteria</taxon>
        <taxon>Pseudomonadati</taxon>
        <taxon>Pseudomonadota</taxon>
        <taxon>Gammaproteobacteria</taxon>
        <taxon>Enterobacterales</taxon>
        <taxon>Enterobacteriaceae</taxon>
        <taxon>Cedecea</taxon>
    </lineage>
</organism>
<dbReference type="NCBIfam" id="NF047712">
    <property type="entry name" value="CrliSynInhib"/>
    <property type="match status" value="1"/>
</dbReference>
<accession>A0ABS6DLS9</accession>
<keyword evidence="5" id="KW-1185">Reference proteome</keyword>
<protein>
    <recommendedName>
        <fullName evidence="3">UPF0319 protein KC222_19170</fullName>
    </recommendedName>
</protein>